<name>A0ABM4B9N0_HYDVU</name>
<gene>
    <name evidence="2" type="primary">LOC136076059</name>
</gene>
<dbReference type="PANTHER" id="PTHR45913">
    <property type="entry name" value="EPM2A-INTERACTING PROTEIN 1"/>
    <property type="match status" value="1"/>
</dbReference>
<dbReference type="GeneID" id="136076059"/>
<sequence>MVDCKSGLQARVKEIAPNLVGVHYFIHRNALAIKTLPVNLKIVFNQFVNAMAGNFFGRFFKLRNEEKEFLCQMKSGLIEYFELKNFEVTTAYLGDIVGYFNKLNLQLQGKNAIIITHLDKQKTFIEKLKLLNLINEFANYFPDMNLLSSEVIISPFSCDVKNVKEEAQEEFLKLKNGTAAKDYFKEDH</sequence>
<dbReference type="RefSeq" id="XP_065645596.1">
    <property type="nucleotide sequence ID" value="XM_065789524.1"/>
</dbReference>
<reference evidence="1" key="1">
    <citation type="submission" date="2025-05" db="UniProtKB">
        <authorList>
            <consortium name="RefSeq"/>
        </authorList>
    </citation>
    <scope>NUCLEOTIDE SEQUENCE [LARGE SCALE GENOMIC DNA]</scope>
</reference>
<organism evidence="1 2">
    <name type="scientific">Hydra vulgaris</name>
    <name type="common">Hydra</name>
    <name type="synonym">Hydra attenuata</name>
    <dbReference type="NCBI Taxonomy" id="6087"/>
    <lineage>
        <taxon>Eukaryota</taxon>
        <taxon>Metazoa</taxon>
        <taxon>Cnidaria</taxon>
        <taxon>Hydrozoa</taxon>
        <taxon>Hydroidolina</taxon>
        <taxon>Anthoathecata</taxon>
        <taxon>Aplanulata</taxon>
        <taxon>Hydridae</taxon>
        <taxon>Hydra</taxon>
    </lineage>
</organism>
<proteinExistence type="predicted"/>
<dbReference type="Proteomes" id="UP001652625">
    <property type="component" value="Chromosome 02"/>
</dbReference>
<dbReference type="PANTHER" id="PTHR45913:SF19">
    <property type="entry name" value="LOW QUALITY PROTEIN: ZINC FINGER BED DOMAIN-CONTAINING PROTEIN 5-LIKE"/>
    <property type="match status" value="1"/>
</dbReference>
<keyword evidence="1" id="KW-1185">Reference proteome</keyword>
<evidence type="ECO:0000313" key="2">
    <source>
        <dbReference type="RefSeq" id="XP_065645596.1"/>
    </source>
</evidence>
<protein>
    <submittedName>
        <fullName evidence="2">Protein FAM200B-like</fullName>
    </submittedName>
</protein>
<evidence type="ECO:0000313" key="1">
    <source>
        <dbReference type="Proteomes" id="UP001652625"/>
    </source>
</evidence>
<reference evidence="2" key="2">
    <citation type="submission" date="2025-08" db="UniProtKB">
        <authorList>
            <consortium name="RefSeq"/>
        </authorList>
    </citation>
    <scope>IDENTIFICATION</scope>
</reference>
<accession>A0ABM4B9N0</accession>